<accession>A0A543JRN1</accession>
<dbReference type="Proteomes" id="UP000316628">
    <property type="component" value="Unassembled WGS sequence"/>
</dbReference>
<dbReference type="AlphaFoldDB" id="A0A543JRN1"/>
<evidence type="ECO:0000256" key="1">
    <source>
        <dbReference type="SAM" id="MobiDB-lite"/>
    </source>
</evidence>
<name>A0A543JRN1_9PSEU</name>
<evidence type="ECO:0000313" key="3">
    <source>
        <dbReference type="Proteomes" id="UP000316628"/>
    </source>
</evidence>
<dbReference type="EMBL" id="VFPP01000001">
    <property type="protein sequence ID" value="TQM85488.1"/>
    <property type="molecule type" value="Genomic_DNA"/>
</dbReference>
<gene>
    <name evidence="2" type="ORF">FHX81_7974</name>
</gene>
<keyword evidence="3" id="KW-1185">Reference proteome</keyword>
<reference evidence="2 3" key="1">
    <citation type="submission" date="2019-06" db="EMBL/GenBank/DDBJ databases">
        <title>Sequencing the genomes of 1000 actinobacteria strains.</title>
        <authorList>
            <person name="Klenk H.-P."/>
        </authorList>
    </citation>
    <scope>NUCLEOTIDE SEQUENCE [LARGE SCALE GENOMIC DNA]</scope>
    <source>
        <strain evidence="2 3">DSM 45456</strain>
    </source>
</reference>
<comment type="caution">
    <text evidence="2">The sequence shown here is derived from an EMBL/GenBank/DDBJ whole genome shotgun (WGS) entry which is preliminary data.</text>
</comment>
<protein>
    <submittedName>
        <fullName evidence="2">Uncharacterized protein</fullName>
    </submittedName>
</protein>
<proteinExistence type="predicted"/>
<organism evidence="2 3">
    <name type="scientific">Saccharothrix saharensis</name>
    <dbReference type="NCBI Taxonomy" id="571190"/>
    <lineage>
        <taxon>Bacteria</taxon>
        <taxon>Bacillati</taxon>
        <taxon>Actinomycetota</taxon>
        <taxon>Actinomycetes</taxon>
        <taxon>Pseudonocardiales</taxon>
        <taxon>Pseudonocardiaceae</taxon>
        <taxon>Saccharothrix</taxon>
    </lineage>
</organism>
<feature type="region of interest" description="Disordered" evidence="1">
    <location>
        <begin position="1"/>
        <end position="33"/>
    </location>
</feature>
<sequence>MGTTVLCESRQWSPDGRGRIDGVTDTPPQQPDPDHMIRFCRELLPEILVKASLVKPSEAAAVGENVLARATAFAALPQQTQDVLAAPFAEEVFDHKPTTAPLDMLAATTVVVRNSRLELSHFSGLVEPGTLRMVTETALGPLSHLLAAARRGPVALTGPDPFENLAATYPRAWTCLEALAETVANDSGRRDYRAPQVDGMPSLPESHEVIPDRRAKHTPGGTLFDSVDPRFDEEFLRQLRVVVDQDGDEPKVFFVSALSRFSRNAHKQLRVVELLLAHEVTILTTNYMLRPHDVWVRRGTLVKPDSHNPLTGLHRLQGLTGAHRHMARRLLDTMRTS</sequence>
<evidence type="ECO:0000313" key="2">
    <source>
        <dbReference type="EMBL" id="TQM85488.1"/>
    </source>
</evidence>